<evidence type="ECO:0000313" key="2">
    <source>
        <dbReference type="EMBL" id="PKR81003.1"/>
    </source>
</evidence>
<dbReference type="OrthoDB" id="1467871at2"/>
<feature type="signal peptide" evidence="1">
    <location>
        <begin position="1"/>
        <end position="20"/>
    </location>
</feature>
<accession>A0A2I0R361</accession>
<dbReference type="RefSeq" id="WP_101334385.1">
    <property type="nucleotide sequence ID" value="NZ_PJNI01000007.1"/>
</dbReference>
<organism evidence="2 3">
    <name type="scientific">Brumimicrobium salinarum</name>
    <dbReference type="NCBI Taxonomy" id="2058658"/>
    <lineage>
        <taxon>Bacteria</taxon>
        <taxon>Pseudomonadati</taxon>
        <taxon>Bacteroidota</taxon>
        <taxon>Flavobacteriia</taxon>
        <taxon>Flavobacteriales</taxon>
        <taxon>Crocinitomicaceae</taxon>
        <taxon>Brumimicrobium</taxon>
    </lineage>
</organism>
<name>A0A2I0R361_9FLAO</name>
<evidence type="ECO:0000313" key="3">
    <source>
        <dbReference type="Proteomes" id="UP000236654"/>
    </source>
</evidence>
<evidence type="ECO:0000256" key="1">
    <source>
        <dbReference type="SAM" id="SignalP"/>
    </source>
</evidence>
<gene>
    <name evidence="2" type="ORF">CW751_07500</name>
</gene>
<comment type="caution">
    <text evidence="2">The sequence shown here is derived from an EMBL/GenBank/DDBJ whole genome shotgun (WGS) entry which is preliminary data.</text>
</comment>
<evidence type="ECO:0008006" key="4">
    <source>
        <dbReference type="Google" id="ProtNLM"/>
    </source>
</evidence>
<dbReference type="AlphaFoldDB" id="A0A2I0R361"/>
<feature type="chain" id="PRO_5014122342" description="Lipoprotein" evidence="1">
    <location>
        <begin position="21"/>
        <end position="228"/>
    </location>
</feature>
<keyword evidence="1" id="KW-0732">Signal</keyword>
<keyword evidence="3" id="KW-1185">Reference proteome</keyword>
<reference evidence="2 3" key="1">
    <citation type="submission" date="2017-12" db="EMBL/GenBank/DDBJ databases">
        <title>The draft genome sequence of Brumimicrobium saltpan LHR20.</title>
        <authorList>
            <person name="Do Z.-J."/>
            <person name="Luo H.-R."/>
        </authorList>
    </citation>
    <scope>NUCLEOTIDE SEQUENCE [LARGE SCALE GENOMIC DNA]</scope>
    <source>
        <strain evidence="2 3">LHR20</strain>
    </source>
</reference>
<proteinExistence type="predicted"/>
<dbReference type="Proteomes" id="UP000236654">
    <property type="component" value="Unassembled WGS sequence"/>
</dbReference>
<sequence>MKNRVFAYFILIISLITSCATDTQQEAEVISSKEILPQAERQYDYVEDSVKTDTFQLSKRTEKILKRASSIRLDSTEKLKKNNQLFMPNRLGYVDKEEIYLFKDSNYFQYLTWTFEDSTKTMNAFYNWLDCFGTKCESLRINEIKNVQKNSFVIWVNQQTIHYIESLKTVNRIDWEKILFENNDLGWYYVIHQAKQGAVYWQTSGQDKAKKTVISNESTVFLFFKSDF</sequence>
<dbReference type="EMBL" id="PJNI01000007">
    <property type="protein sequence ID" value="PKR81003.1"/>
    <property type="molecule type" value="Genomic_DNA"/>
</dbReference>
<protein>
    <recommendedName>
        <fullName evidence="4">Lipoprotein</fullName>
    </recommendedName>
</protein>
<dbReference type="PROSITE" id="PS51257">
    <property type="entry name" value="PROKAR_LIPOPROTEIN"/>
    <property type="match status" value="1"/>
</dbReference>